<feature type="domain" description="SMC hinge" evidence="8">
    <location>
        <begin position="519"/>
        <end position="631"/>
    </location>
</feature>
<accession>A0A5C4RZW9</accession>
<dbReference type="SUPFAM" id="SSF57997">
    <property type="entry name" value="Tropomyosin"/>
    <property type="match status" value="1"/>
</dbReference>
<dbReference type="GO" id="GO:0003677">
    <property type="term" value="F:DNA binding"/>
    <property type="evidence" value="ECO:0007669"/>
    <property type="project" value="UniProtKB-UniRule"/>
</dbReference>
<comment type="subcellular location">
    <subcellularLocation>
        <location evidence="6">Cytoplasm</location>
    </subcellularLocation>
</comment>
<dbReference type="GO" id="GO:0005737">
    <property type="term" value="C:cytoplasm"/>
    <property type="evidence" value="ECO:0007669"/>
    <property type="project" value="UniProtKB-SubCell"/>
</dbReference>
<evidence type="ECO:0000259" key="8">
    <source>
        <dbReference type="SMART" id="SM00968"/>
    </source>
</evidence>
<organism evidence="9 10">
    <name type="scientific">Prosthecochloris vibrioformis</name>
    <name type="common">Chlorobium vibrioforme</name>
    <dbReference type="NCBI Taxonomy" id="1098"/>
    <lineage>
        <taxon>Bacteria</taxon>
        <taxon>Pseudomonadati</taxon>
        <taxon>Chlorobiota</taxon>
        <taxon>Chlorobiia</taxon>
        <taxon>Chlorobiales</taxon>
        <taxon>Chlorobiaceae</taxon>
        <taxon>Prosthecochloris</taxon>
    </lineage>
</organism>
<sequence length="1184" mass="135600">MYLSKIELFGFKSFAHRVKITFDKGLTAIVGPNGCGKTNVVDAIRWVLGEQKSALLRSTKMENIIFNGTRKLKPQSLSEVSLTIENTRNVLPVEYTEVTVTRRLYRSGESEYLLNQVPCRLKDILDLFADTGMGSDAYSVIELKMIEEIISNKSEERMKLLEEAAGITRYKQRRKQTFRQLDITSRDLNRVDDLISEVSKKVRSLHSQVQKAEKYRNIRKELKEIDLNLCFASLQEKEARLHPVKEKAFRQERQNRELATGISTEDSRLQEEERKQLDMEQQLSMARQHLATHAEQSHQNEKKLLQLNQEIRSLREKMNRLEASRAAKEKQIQELDTSADTLEKQLAPIARQATRMETGIAKLQAEKTALDQGLAEARRHIEEQRAEQSQLERLRTELQITRQQHETSRELIRKRLERFTREEEQLREHIARSEPERTSLLGKTDTARKRIAQLHNELERLKQLREQAARQQHASREQLLELRSEQNQLHNNLLLVSSILENYDGLPEGIAYLQGNSSPRGLGCLSDLISLAPEYRKAVHAALGDALGYYICRTTEEARQGINRITTAQKGKVSFMVLERLTRKPAPGNEISEAIALSSLVEAPPEIQPALELLLESCYLAPDLTAAEQLSMRHPTATFVTAKGEKTDPRGILHGGSSKENEGLRLGRKAEQEQLQAAHRSVTQRIKTEEERLLQLQREVQQLPIIQSERDLEQANRELQQLEKQITEFDVRLESRKNELQRQESEIETAKKELQSTTTGIEALTPRIRETSRQLEAASEQLALLQKNAAEEEKRHATLLQELQSQHSRYRDIQLELDKIRFRIQSAETSRETLLQNMASLKAEATQSKQLLAESTRKEQALDSETRELQARTAKLDQEMTSRETAYSELKIANQQLRDRLREMRREHQVGVELAGELQRTCSELQRGIDALLTSAETRYDCNLRALDLTLPEGFGIDSSTKKVEELRLRLERFGAVNELALEEYTGEKERLDFLTTQKEDLIQAETQLRNTIEEINKTALKKFNETFATVRHNFIRIFRELFEETDEADLVITADEDDPLEAHVSIIARPRGKKPLSIEQLSGGEKALTALSLLFSIYLVKPSPFCILDEVDAPLDDANIERFIKLLKKFENNTQFIIVTHNKNTMASSQALYGVTMEEEGVSKLIQVKLEKPGKGSVPGHDG</sequence>
<dbReference type="InterPro" id="IPR003395">
    <property type="entry name" value="RecF/RecN/SMC_N"/>
</dbReference>
<dbReference type="InterPro" id="IPR011890">
    <property type="entry name" value="SMC_prok"/>
</dbReference>
<keyword evidence="1 6" id="KW-0963">Cytoplasm</keyword>
<gene>
    <name evidence="6 9" type="primary">smc</name>
    <name evidence="9" type="ORF">FGF68_06405</name>
</gene>
<name>A0A5C4RZW9_PROVB</name>
<comment type="domain">
    <text evidence="6">Contains large globular domains required for ATP hydrolysis at each terminus and a third globular domain forming a flexible hinge near the middle of the molecule. These domains are separated by coiled-coil structures.</text>
</comment>
<dbReference type="PIRSF" id="PIRSF005719">
    <property type="entry name" value="SMC"/>
    <property type="match status" value="1"/>
</dbReference>
<dbReference type="CDD" id="cd03278">
    <property type="entry name" value="ABC_SMC_barmotin"/>
    <property type="match status" value="1"/>
</dbReference>
<dbReference type="PANTHER" id="PTHR43977">
    <property type="entry name" value="STRUCTURAL MAINTENANCE OF CHROMOSOMES PROTEIN 3"/>
    <property type="match status" value="1"/>
</dbReference>
<dbReference type="Pfam" id="PF02463">
    <property type="entry name" value="SMC_N"/>
    <property type="match status" value="1"/>
</dbReference>
<feature type="binding site" evidence="6">
    <location>
        <begin position="32"/>
        <end position="39"/>
    </location>
    <ligand>
        <name>ATP</name>
        <dbReference type="ChEBI" id="CHEBI:30616"/>
    </ligand>
</feature>
<dbReference type="GO" id="GO:0005524">
    <property type="term" value="F:ATP binding"/>
    <property type="evidence" value="ECO:0007669"/>
    <property type="project" value="UniProtKB-UniRule"/>
</dbReference>
<dbReference type="GO" id="GO:0006260">
    <property type="term" value="P:DNA replication"/>
    <property type="evidence" value="ECO:0007669"/>
    <property type="project" value="UniProtKB-UniRule"/>
</dbReference>
<dbReference type="InterPro" id="IPR027417">
    <property type="entry name" value="P-loop_NTPase"/>
</dbReference>
<dbReference type="AlphaFoldDB" id="A0A5C4RZW9"/>
<keyword evidence="3 6" id="KW-0067">ATP-binding</keyword>
<reference evidence="9 10" key="1">
    <citation type="submission" date="2019-05" db="EMBL/GenBank/DDBJ databases">
        <title>Draft Whole-Genome sequence of the green sulfur bacterium Prosthecochloris vibrioformis DSM 260.</title>
        <authorList>
            <person name="Meyer T.E."/>
            <person name="Kyndt J.A."/>
        </authorList>
    </citation>
    <scope>NUCLEOTIDE SEQUENCE [LARGE SCALE GENOMIC DNA]</scope>
    <source>
        <strain evidence="9 10">DSM 260</strain>
    </source>
</reference>
<dbReference type="InterPro" id="IPR024704">
    <property type="entry name" value="SMC"/>
</dbReference>
<keyword evidence="2 6" id="KW-0547">Nucleotide-binding</keyword>
<keyword evidence="10" id="KW-1185">Reference proteome</keyword>
<evidence type="ECO:0000256" key="7">
    <source>
        <dbReference type="SAM" id="MobiDB-lite"/>
    </source>
</evidence>
<dbReference type="Proteomes" id="UP000309544">
    <property type="component" value="Unassembled WGS sequence"/>
</dbReference>
<comment type="similarity">
    <text evidence="6">Belongs to the SMC family.</text>
</comment>
<evidence type="ECO:0000256" key="4">
    <source>
        <dbReference type="ARBA" id="ARBA00023054"/>
    </source>
</evidence>
<dbReference type="Gene3D" id="3.40.50.300">
    <property type="entry name" value="P-loop containing nucleotide triphosphate hydrolases"/>
    <property type="match status" value="2"/>
</dbReference>
<keyword evidence="5 6" id="KW-0238">DNA-binding</keyword>
<evidence type="ECO:0000256" key="1">
    <source>
        <dbReference type="ARBA" id="ARBA00022490"/>
    </source>
</evidence>
<comment type="subunit">
    <text evidence="6">Homodimer.</text>
</comment>
<evidence type="ECO:0000256" key="3">
    <source>
        <dbReference type="ARBA" id="ARBA00022840"/>
    </source>
</evidence>
<dbReference type="InterPro" id="IPR036277">
    <property type="entry name" value="SMC_hinge_sf"/>
</dbReference>
<feature type="region of interest" description="Disordered" evidence="7">
    <location>
        <begin position="252"/>
        <end position="275"/>
    </location>
</feature>
<dbReference type="Pfam" id="PF06470">
    <property type="entry name" value="SMC_hinge"/>
    <property type="match status" value="1"/>
</dbReference>
<keyword evidence="4 6" id="KW-0175">Coiled coil</keyword>
<feature type="coiled-coil region" evidence="6">
    <location>
        <begin position="672"/>
        <end position="858"/>
    </location>
</feature>
<dbReference type="SUPFAM" id="SSF75553">
    <property type="entry name" value="Smc hinge domain"/>
    <property type="match status" value="1"/>
</dbReference>
<dbReference type="InterPro" id="IPR010935">
    <property type="entry name" value="SMC_hinge"/>
</dbReference>
<evidence type="ECO:0000313" key="10">
    <source>
        <dbReference type="Proteomes" id="UP000309544"/>
    </source>
</evidence>
<dbReference type="GO" id="GO:0016887">
    <property type="term" value="F:ATP hydrolysis activity"/>
    <property type="evidence" value="ECO:0007669"/>
    <property type="project" value="InterPro"/>
</dbReference>
<dbReference type="GO" id="GO:0007062">
    <property type="term" value="P:sister chromatid cohesion"/>
    <property type="evidence" value="ECO:0007669"/>
    <property type="project" value="InterPro"/>
</dbReference>
<feature type="compositionally biased region" description="Basic and acidic residues" evidence="7">
    <location>
        <begin position="265"/>
        <end position="275"/>
    </location>
</feature>
<dbReference type="EMBL" id="VDCI01000004">
    <property type="protein sequence ID" value="TNJ36690.1"/>
    <property type="molecule type" value="Genomic_DNA"/>
</dbReference>
<comment type="caution">
    <text evidence="6">Lacks conserved residue(s) required for the propagation of feature annotation.</text>
</comment>
<dbReference type="GO" id="GO:0030261">
    <property type="term" value="P:chromosome condensation"/>
    <property type="evidence" value="ECO:0007669"/>
    <property type="project" value="InterPro"/>
</dbReference>
<proteinExistence type="inferred from homology"/>
<comment type="caution">
    <text evidence="9">The sequence shown here is derived from an EMBL/GenBank/DDBJ whole genome shotgun (WGS) entry which is preliminary data.</text>
</comment>
<dbReference type="GO" id="GO:0007059">
    <property type="term" value="P:chromosome segregation"/>
    <property type="evidence" value="ECO:0007669"/>
    <property type="project" value="UniProtKB-UniRule"/>
</dbReference>
<dbReference type="GO" id="GO:0005694">
    <property type="term" value="C:chromosome"/>
    <property type="evidence" value="ECO:0007669"/>
    <property type="project" value="InterPro"/>
</dbReference>
<dbReference type="Gene3D" id="1.20.1060.20">
    <property type="match status" value="1"/>
</dbReference>
<dbReference type="HAMAP" id="MF_01894">
    <property type="entry name" value="Smc_prok"/>
    <property type="match status" value="1"/>
</dbReference>
<evidence type="ECO:0000256" key="6">
    <source>
        <dbReference type="HAMAP-Rule" id="MF_01894"/>
    </source>
</evidence>
<dbReference type="RefSeq" id="WP_139626586.1">
    <property type="nucleotide sequence ID" value="NZ_VDCI01000004.1"/>
</dbReference>
<dbReference type="SUPFAM" id="SSF52540">
    <property type="entry name" value="P-loop containing nucleoside triphosphate hydrolases"/>
    <property type="match status" value="1"/>
</dbReference>
<evidence type="ECO:0000313" key="9">
    <source>
        <dbReference type="EMBL" id="TNJ36690.1"/>
    </source>
</evidence>
<comment type="function">
    <text evidence="6">Required for chromosome condensation and partitioning.</text>
</comment>
<evidence type="ECO:0000256" key="5">
    <source>
        <dbReference type="ARBA" id="ARBA00023125"/>
    </source>
</evidence>
<dbReference type="SMART" id="SM00968">
    <property type="entry name" value="SMC_hinge"/>
    <property type="match status" value="1"/>
</dbReference>
<protein>
    <recommendedName>
        <fullName evidence="6">Chromosome partition protein Smc</fullName>
    </recommendedName>
</protein>
<evidence type="ECO:0000256" key="2">
    <source>
        <dbReference type="ARBA" id="ARBA00022741"/>
    </source>
</evidence>
<dbReference type="Gene3D" id="3.30.70.1620">
    <property type="match status" value="1"/>
</dbReference>
<dbReference type="NCBIfam" id="TIGR02168">
    <property type="entry name" value="SMC_prok_B"/>
    <property type="match status" value="1"/>
</dbReference>